<evidence type="ECO:0000313" key="9">
    <source>
        <dbReference type="EMBL" id="GGL16879.1"/>
    </source>
</evidence>
<feature type="domain" description="Cardiolipin synthase N-terminal" evidence="8">
    <location>
        <begin position="46"/>
        <end position="87"/>
    </location>
</feature>
<feature type="transmembrane region" description="Helical" evidence="7">
    <location>
        <begin position="33"/>
        <end position="54"/>
    </location>
</feature>
<dbReference type="Proteomes" id="UP000656042">
    <property type="component" value="Unassembled WGS sequence"/>
</dbReference>
<dbReference type="Pfam" id="PF13396">
    <property type="entry name" value="PLDc_N"/>
    <property type="match status" value="1"/>
</dbReference>
<comment type="subcellular location">
    <subcellularLocation>
        <location evidence="1">Cell membrane</location>
        <topology evidence="1">Multi-pass membrane protein</topology>
    </subcellularLocation>
</comment>
<evidence type="ECO:0000256" key="4">
    <source>
        <dbReference type="ARBA" id="ARBA00022989"/>
    </source>
</evidence>
<organism evidence="9 10">
    <name type="scientific">Mangrovihabitans endophyticus</name>
    <dbReference type="NCBI Taxonomy" id="1751298"/>
    <lineage>
        <taxon>Bacteria</taxon>
        <taxon>Bacillati</taxon>
        <taxon>Actinomycetota</taxon>
        <taxon>Actinomycetes</taxon>
        <taxon>Micromonosporales</taxon>
        <taxon>Micromonosporaceae</taxon>
        <taxon>Mangrovihabitans</taxon>
    </lineage>
</organism>
<reference evidence="9" key="2">
    <citation type="submission" date="2020-09" db="EMBL/GenBank/DDBJ databases">
        <authorList>
            <person name="Sun Q."/>
            <person name="Zhou Y."/>
        </authorList>
    </citation>
    <scope>NUCLEOTIDE SEQUENCE</scope>
    <source>
        <strain evidence="9">CGMCC 4.7299</strain>
    </source>
</reference>
<keyword evidence="2" id="KW-1003">Cell membrane</keyword>
<reference evidence="9" key="1">
    <citation type="journal article" date="2014" name="Int. J. Syst. Evol. Microbiol.">
        <title>Complete genome sequence of Corynebacterium casei LMG S-19264T (=DSM 44701T), isolated from a smear-ripened cheese.</title>
        <authorList>
            <consortium name="US DOE Joint Genome Institute (JGI-PGF)"/>
            <person name="Walter F."/>
            <person name="Albersmeier A."/>
            <person name="Kalinowski J."/>
            <person name="Ruckert C."/>
        </authorList>
    </citation>
    <scope>NUCLEOTIDE SEQUENCE</scope>
    <source>
        <strain evidence="9">CGMCC 4.7299</strain>
    </source>
</reference>
<gene>
    <name evidence="9" type="ORF">GCM10012284_59310</name>
</gene>
<dbReference type="GO" id="GO:0005886">
    <property type="term" value="C:plasma membrane"/>
    <property type="evidence" value="ECO:0007669"/>
    <property type="project" value="UniProtKB-SubCell"/>
</dbReference>
<evidence type="ECO:0000256" key="2">
    <source>
        <dbReference type="ARBA" id="ARBA00022475"/>
    </source>
</evidence>
<feature type="transmembrane region" description="Helical" evidence="7">
    <location>
        <begin position="66"/>
        <end position="85"/>
    </location>
</feature>
<dbReference type="InterPro" id="IPR027379">
    <property type="entry name" value="CLS_N"/>
</dbReference>
<evidence type="ECO:0000256" key="7">
    <source>
        <dbReference type="SAM" id="Phobius"/>
    </source>
</evidence>
<keyword evidence="5 7" id="KW-0472">Membrane</keyword>
<keyword evidence="10" id="KW-1185">Reference proteome</keyword>
<comment type="caution">
    <text evidence="9">The sequence shown here is derived from an EMBL/GenBank/DDBJ whole genome shotgun (WGS) entry which is preliminary data.</text>
</comment>
<evidence type="ECO:0000313" key="10">
    <source>
        <dbReference type="Proteomes" id="UP000656042"/>
    </source>
</evidence>
<name>A0A8J3C811_9ACTN</name>
<dbReference type="RefSeq" id="WP_189082640.1">
    <property type="nucleotide sequence ID" value="NZ_BMMX01000053.1"/>
</dbReference>
<sequence length="90" mass="9791">MKLTDAADELASAVRGDHSSTTKWRDLERWQQVGIVGLAAAEIVTTTVALVDIVRRPRPQVRGPKVLWALGCAVQPFGPVAYLALGRRRG</sequence>
<evidence type="ECO:0000259" key="8">
    <source>
        <dbReference type="Pfam" id="PF13396"/>
    </source>
</evidence>
<feature type="region of interest" description="Disordered" evidence="6">
    <location>
        <begin position="1"/>
        <end position="20"/>
    </location>
</feature>
<evidence type="ECO:0000256" key="6">
    <source>
        <dbReference type="SAM" id="MobiDB-lite"/>
    </source>
</evidence>
<dbReference type="AlphaFoldDB" id="A0A8J3C811"/>
<evidence type="ECO:0000256" key="5">
    <source>
        <dbReference type="ARBA" id="ARBA00023136"/>
    </source>
</evidence>
<proteinExistence type="predicted"/>
<accession>A0A8J3C811</accession>
<evidence type="ECO:0000256" key="3">
    <source>
        <dbReference type="ARBA" id="ARBA00022692"/>
    </source>
</evidence>
<evidence type="ECO:0000256" key="1">
    <source>
        <dbReference type="ARBA" id="ARBA00004651"/>
    </source>
</evidence>
<dbReference type="EMBL" id="BMMX01000053">
    <property type="protein sequence ID" value="GGL16879.1"/>
    <property type="molecule type" value="Genomic_DNA"/>
</dbReference>
<keyword evidence="3 7" id="KW-0812">Transmembrane</keyword>
<keyword evidence="4 7" id="KW-1133">Transmembrane helix</keyword>
<protein>
    <recommendedName>
        <fullName evidence="8">Cardiolipin synthase N-terminal domain-containing protein</fullName>
    </recommendedName>
</protein>